<gene>
    <name evidence="11" type="ORF">ACAOBT_LOCUS13191</name>
</gene>
<reference evidence="11" key="1">
    <citation type="submission" date="2022-03" db="EMBL/GenBank/DDBJ databases">
        <authorList>
            <person name="Sayadi A."/>
        </authorList>
    </citation>
    <scope>NUCLEOTIDE SEQUENCE</scope>
</reference>
<keyword evidence="7 10" id="KW-0472">Membrane</keyword>
<dbReference type="PANTHER" id="PTHR21137:SF35">
    <property type="entry name" value="ODORANT RECEPTOR 19A-RELATED"/>
    <property type="match status" value="1"/>
</dbReference>
<dbReference type="OrthoDB" id="6758190at2759"/>
<keyword evidence="2" id="KW-1003">Cell membrane</keyword>
<evidence type="ECO:0000256" key="8">
    <source>
        <dbReference type="ARBA" id="ARBA00023170"/>
    </source>
</evidence>
<comment type="subcellular location">
    <subcellularLocation>
        <location evidence="1">Cell membrane</location>
        <topology evidence="1">Multi-pass membrane protein</topology>
    </subcellularLocation>
</comment>
<evidence type="ECO:0000256" key="3">
    <source>
        <dbReference type="ARBA" id="ARBA00022606"/>
    </source>
</evidence>
<dbReference type="Proteomes" id="UP001152888">
    <property type="component" value="Unassembled WGS sequence"/>
</dbReference>
<dbReference type="GO" id="GO:0007165">
    <property type="term" value="P:signal transduction"/>
    <property type="evidence" value="ECO:0007669"/>
    <property type="project" value="UniProtKB-KW"/>
</dbReference>
<protein>
    <submittedName>
        <fullName evidence="11">Uncharacterized protein</fullName>
    </submittedName>
</protein>
<accession>A0A9P0KN81</accession>
<feature type="transmembrane region" description="Helical" evidence="10">
    <location>
        <begin position="13"/>
        <end position="30"/>
    </location>
</feature>
<evidence type="ECO:0000313" key="12">
    <source>
        <dbReference type="Proteomes" id="UP001152888"/>
    </source>
</evidence>
<dbReference type="EMBL" id="CAKOFQ010006873">
    <property type="protein sequence ID" value="CAH1978583.1"/>
    <property type="molecule type" value="Genomic_DNA"/>
</dbReference>
<comment type="caution">
    <text evidence="11">The sequence shown here is derived from an EMBL/GenBank/DDBJ whole genome shotgun (WGS) entry which is preliminary data.</text>
</comment>
<dbReference type="GO" id="GO:0004984">
    <property type="term" value="F:olfactory receptor activity"/>
    <property type="evidence" value="ECO:0007669"/>
    <property type="project" value="InterPro"/>
</dbReference>
<organism evidence="11 12">
    <name type="scientific">Acanthoscelides obtectus</name>
    <name type="common">Bean weevil</name>
    <name type="synonym">Bruchus obtectus</name>
    <dbReference type="NCBI Taxonomy" id="200917"/>
    <lineage>
        <taxon>Eukaryota</taxon>
        <taxon>Metazoa</taxon>
        <taxon>Ecdysozoa</taxon>
        <taxon>Arthropoda</taxon>
        <taxon>Hexapoda</taxon>
        <taxon>Insecta</taxon>
        <taxon>Pterygota</taxon>
        <taxon>Neoptera</taxon>
        <taxon>Endopterygota</taxon>
        <taxon>Coleoptera</taxon>
        <taxon>Polyphaga</taxon>
        <taxon>Cucujiformia</taxon>
        <taxon>Chrysomeloidea</taxon>
        <taxon>Chrysomelidae</taxon>
        <taxon>Bruchinae</taxon>
        <taxon>Bruchini</taxon>
        <taxon>Acanthoscelides</taxon>
    </lineage>
</organism>
<evidence type="ECO:0000256" key="9">
    <source>
        <dbReference type="ARBA" id="ARBA00023224"/>
    </source>
</evidence>
<evidence type="ECO:0000256" key="5">
    <source>
        <dbReference type="ARBA" id="ARBA00022725"/>
    </source>
</evidence>
<dbReference type="PANTHER" id="PTHR21137">
    <property type="entry name" value="ODORANT RECEPTOR"/>
    <property type="match status" value="1"/>
</dbReference>
<keyword evidence="9" id="KW-0807">Transducer</keyword>
<evidence type="ECO:0000313" key="11">
    <source>
        <dbReference type="EMBL" id="CAH1978583.1"/>
    </source>
</evidence>
<evidence type="ECO:0000256" key="2">
    <source>
        <dbReference type="ARBA" id="ARBA00022475"/>
    </source>
</evidence>
<dbReference type="InterPro" id="IPR004117">
    <property type="entry name" value="7tm6_olfct_rcpt"/>
</dbReference>
<keyword evidence="3" id="KW-0716">Sensory transduction</keyword>
<keyword evidence="6 10" id="KW-1133">Transmembrane helix</keyword>
<keyword evidence="8" id="KW-0675">Receptor</keyword>
<evidence type="ECO:0000256" key="4">
    <source>
        <dbReference type="ARBA" id="ARBA00022692"/>
    </source>
</evidence>
<keyword evidence="4 10" id="KW-0812">Transmembrane</keyword>
<dbReference type="AlphaFoldDB" id="A0A9P0KN81"/>
<dbReference type="GO" id="GO:0005549">
    <property type="term" value="F:odorant binding"/>
    <property type="evidence" value="ECO:0007669"/>
    <property type="project" value="InterPro"/>
</dbReference>
<evidence type="ECO:0000256" key="6">
    <source>
        <dbReference type="ARBA" id="ARBA00022989"/>
    </source>
</evidence>
<evidence type="ECO:0000256" key="7">
    <source>
        <dbReference type="ARBA" id="ARBA00023136"/>
    </source>
</evidence>
<evidence type="ECO:0000256" key="10">
    <source>
        <dbReference type="SAM" id="Phobius"/>
    </source>
</evidence>
<keyword evidence="12" id="KW-1185">Reference proteome</keyword>
<keyword evidence="5" id="KW-0552">Olfaction</keyword>
<dbReference type="Pfam" id="PF02949">
    <property type="entry name" value="7tm_6"/>
    <property type="match status" value="1"/>
</dbReference>
<sequence length="110" mass="12856">MFFRDTIEEIMRAVIYSALMFFEFFICYCFPAQELMTQSKELPDILYCTNWYRYQKHSKDVLTFLGKCQVPITLNVGGMVELDLRTAVAALKTMVSYSMFLRTMTLLSEG</sequence>
<dbReference type="GO" id="GO:0005886">
    <property type="term" value="C:plasma membrane"/>
    <property type="evidence" value="ECO:0007669"/>
    <property type="project" value="UniProtKB-SubCell"/>
</dbReference>
<evidence type="ECO:0000256" key="1">
    <source>
        <dbReference type="ARBA" id="ARBA00004651"/>
    </source>
</evidence>
<name>A0A9P0KN81_ACAOB</name>
<proteinExistence type="predicted"/>